<feature type="signal peptide" evidence="2">
    <location>
        <begin position="1"/>
        <end position="18"/>
    </location>
</feature>
<protein>
    <submittedName>
        <fullName evidence="3">FUZ</fullName>
    </submittedName>
</protein>
<accession>A0A812E4Q8</accession>
<dbReference type="OrthoDB" id="74835at2759"/>
<dbReference type="Proteomes" id="UP000597762">
    <property type="component" value="Unassembled WGS sequence"/>
</dbReference>
<dbReference type="PANTHER" id="PTHR13559:SF1">
    <property type="entry name" value="PROTEIN FUZZY HOMOLOG"/>
    <property type="match status" value="1"/>
</dbReference>
<dbReference type="InterPro" id="IPR026069">
    <property type="entry name" value="Fuzzy"/>
</dbReference>
<organism evidence="3 4">
    <name type="scientific">Acanthosepion pharaonis</name>
    <name type="common">Pharaoh cuttlefish</name>
    <name type="synonym">Sepia pharaonis</name>
    <dbReference type="NCBI Taxonomy" id="158019"/>
    <lineage>
        <taxon>Eukaryota</taxon>
        <taxon>Metazoa</taxon>
        <taxon>Spiralia</taxon>
        <taxon>Lophotrochozoa</taxon>
        <taxon>Mollusca</taxon>
        <taxon>Cephalopoda</taxon>
        <taxon>Coleoidea</taxon>
        <taxon>Decapodiformes</taxon>
        <taxon>Sepiida</taxon>
        <taxon>Sepiina</taxon>
        <taxon>Sepiidae</taxon>
        <taxon>Acanthosepion</taxon>
    </lineage>
</organism>
<keyword evidence="1" id="KW-1133">Transmembrane helix</keyword>
<evidence type="ECO:0000313" key="3">
    <source>
        <dbReference type="EMBL" id="CAE1317469.1"/>
    </source>
</evidence>
<sequence length="210" mass="25135">MKPITFLLLLQVPYRLLVFELVTNVQVCLLCGSSPSLMKLESEIGRFWKPAFESLKSLSQIYPRNFPLSTVIDQNNFFCILYIFLILFHSPFFLSGFFLLYFILLLTFFKIYFHSFFILIFVFSFIFIFSFSLDFFLFIISSHFFFHSCFILFLFIQVFFTHSKFIISDLSLYFFLFSLVLFLCSFLPKFIFFFFSLFLYSFSSPPTRCC</sequence>
<name>A0A812E4Q8_ACAPH</name>
<feature type="transmembrane region" description="Helical" evidence="1">
    <location>
        <begin position="111"/>
        <end position="129"/>
    </location>
</feature>
<dbReference type="GO" id="GO:1905515">
    <property type="term" value="P:non-motile cilium assembly"/>
    <property type="evidence" value="ECO:0007669"/>
    <property type="project" value="TreeGrafter"/>
</dbReference>
<proteinExistence type="predicted"/>
<dbReference type="EMBL" id="CAHIKZ030004932">
    <property type="protein sequence ID" value="CAE1317469.1"/>
    <property type="molecule type" value="Genomic_DNA"/>
</dbReference>
<evidence type="ECO:0000256" key="1">
    <source>
        <dbReference type="SAM" id="Phobius"/>
    </source>
</evidence>
<evidence type="ECO:0000313" key="4">
    <source>
        <dbReference type="Proteomes" id="UP000597762"/>
    </source>
</evidence>
<feature type="transmembrane region" description="Helical" evidence="1">
    <location>
        <begin position="135"/>
        <end position="160"/>
    </location>
</feature>
<feature type="transmembrane region" description="Helical" evidence="1">
    <location>
        <begin position="80"/>
        <end position="104"/>
    </location>
</feature>
<feature type="transmembrane region" description="Helical" evidence="1">
    <location>
        <begin position="172"/>
        <end position="200"/>
    </location>
</feature>
<keyword evidence="4" id="KW-1185">Reference proteome</keyword>
<keyword evidence="1" id="KW-0472">Membrane</keyword>
<evidence type="ECO:0000256" key="2">
    <source>
        <dbReference type="SAM" id="SignalP"/>
    </source>
</evidence>
<reference evidence="3" key="1">
    <citation type="submission" date="2021-01" db="EMBL/GenBank/DDBJ databases">
        <authorList>
            <person name="Li R."/>
            <person name="Bekaert M."/>
        </authorList>
    </citation>
    <scope>NUCLEOTIDE SEQUENCE</scope>
    <source>
        <strain evidence="3">Farmed</strain>
    </source>
</reference>
<dbReference type="PANTHER" id="PTHR13559">
    <property type="entry name" value="INTRACELLULAR TRAFFIC PROTEIN-RELATED"/>
    <property type="match status" value="1"/>
</dbReference>
<comment type="caution">
    <text evidence="3">The sequence shown here is derived from an EMBL/GenBank/DDBJ whole genome shotgun (WGS) entry which is preliminary data.</text>
</comment>
<dbReference type="AlphaFoldDB" id="A0A812E4Q8"/>
<keyword evidence="2" id="KW-0732">Signal</keyword>
<gene>
    <name evidence="3" type="ORF">SPHA_67999</name>
</gene>
<keyword evidence="1" id="KW-0812">Transmembrane</keyword>
<feature type="chain" id="PRO_5032860268" evidence="2">
    <location>
        <begin position="19"/>
        <end position="210"/>
    </location>
</feature>